<evidence type="ECO:0000313" key="3">
    <source>
        <dbReference type="Proteomes" id="UP000799777"/>
    </source>
</evidence>
<comment type="caution">
    <text evidence="2">The sequence shown here is derived from an EMBL/GenBank/DDBJ whole genome shotgun (WGS) entry which is preliminary data.</text>
</comment>
<name>A0A9P4HJB7_9PLEO</name>
<proteinExistence type="predicted"/>
<accession>A0A9P4HJB7</accession>
<gene>
    <name evidence="2" type="ORF">EK21DRAFT_41916</name>
</gene>
<keyword evidence="3" id="KW-1185">Reference proteome</keyword>
<feature type="non-terminal residue" evidence="2">
    <location>
        <position position="107"/>
    </location>
</feature>
<reference evidence="2" key="1">
    <citation type="journal article" date="2020" name="Stud. Mycol.">
        <title>101 Dothideomycetes genomes: a test case for predicting lifestyles and emergence of pathogens.</title>
        <authorList>
            <person name="Haridas S."/>
            <person name="Albert R."/>
            <person name="Binder M."/>
            <person name="Bloem J."/>
            <person name="Labutti K."/>
            <person name="Salamov A."/>
            <person name="Andreopoulos B."/>
            <person name="Baker S."/>
            <person name="Barry K."/>
            <person name="Bills G."/>
            <person name="Bluhm B."/>
            <person name="Cannon C."/>
            <person name="Castanera R."/>
            <person name="Culley D."/>
            <person name="Daum C."/>
            <person name="Ezra D."/>
            <person name="Gonzalez J."/>
            <person name="Henrissat B."/>
            <person name="Kuo A."/>
            <person name="Liang C."/>
            <person name="Lipzen A."/>
            <person name="Lutzoni F."/>
            <person name="Magnuson J."/>
            <person name="Mondo S."/>
            <person name="Nolan M."/>
            <person name="Ohm R."/>
            <person name="Pangilinan J."/>
            <person name="Park H.-J."/>
            <person name="Ramirez L."/>
            <person name="Alfaro M."/>
            <person name="Sun H."/>
            <person name="Tritt A."/>
            <person name="Yoshinaga Y."/>
            <person name="Zwiers L.-H."/>
            <person name="Turgeon B."/>
            <person name="Goodwin S."/>
            <person name="Spatafora J."/>
            <person name="Crous P."/>
            <person name="Grigoriev I."/>
        </authorList>
    </citation>
    <scope>NUCLEOTIDE SEQUENCE</scope>
    <source>
        <strain evidence="2">CBS 110217</strain>
    </source>
</reference>
<keyword evidence="1" id="KW-1133">Transmembrane helix</keyword>
<dbReference type="EMBL" id="ML978157">
    <property type="protein sequence ID" value="KAF2035618.1"/>
    <property type="molecule type" value="Genomic_DNA"/>
</dbReference>
<dbReference type="AlphaFoldDB" id="A0A9P4HJB7"/>
<protein>
    <submittedName>
        <fullName evidence="2">Uncharacterized protein</fullName>
    </submittedName>
</protein>
<evidence type="ECO:0000313" key="2">
    <source>
        <dbReference type="EMBL" id="KAF2035618.1"/>
    </source>
</evidence>
<dbReference type="OrthoDB" id="4682787at2759"/>
<feature type="transmembrane region" description="Helical" evidence="1">
    <location>
        <begin position="16"/>
        <end position="35"/>
    </location>
</feature>
<feature type="non-terminal residue" evidence="2">
    <location>
        <position position="1"/>
    </location>
</feature>
<feature type="transmembrane region" description="Helical" evidence="1">
    <location>
        <begin position="56"/>
        <end position="78"/>
    </location>
</feature>
<organism evidence="2 3">
    <name type="scientific">Setomelanomma holmii</name>
    <dbReference type="NCBI Taxonomy" id="210430"/>
    <lineage>
        <taxon>Eukaryota</taxon>
        <taxon>Fungi</taxon>
        <taxon>Dikarya</taxon>
        <taxon>Ascomycota</taxon>
        <taxon>Pezizomycotina</taxon>
        <taxon>Dothideomycetes</taxon>
        <taxon>Pleosporomycetidae</taxon>
        <taxon>Pleosporales</taxon>
        <taxon>Pleosporineae</taxon>
        <taxon>Phaeosphaeriaceae</taxon>
        <taxon>Setomelanomma</taxon>
    </lineage>
</organism>
<evidence type="ECO:0000256" key="1">
    <source>
        <dbReference type="SAM" id="Phobius"/>
    </source>
</evidence>
<keyword evidence="1" id="KW-0812">Transmembrane</keyword>
<keyword evidence="1" id="KW-0472">Membrane</keyword>
<dbReference type="Proteomes" id="UP000799777">
    <property type="component" value="Unassembled WGS sequence"/>
</dbReference>
<sequence>PPGADTTMTTHGPDQVWYVVVAVTCIAIPALFLTMRIYTRLAIVRSLEMADCNNGMLAWLMSIQPLIAIEVVMGYWMVHWGAGVHQWQVTLDQLFHQLYVSTLSVSY</sequence>